<dbReference type="PANTHER" id="PTHR24055">
    <property type="entry name" value="MITOGEN-ACTIVATED PROTEIN KINASE"/>
    <property type="match status" value="1"/>
</dbReference>
<dbReference type="InterPro" id="IPR000719">
    <property type="entry name" value="Prot_kinase_dom"/>
</dbReference>
<feature type="region of interest" description="Disordered" evidence="3">
    <location>
        <begin position="385"/>
        <end position="435"/>
    </location>
</feature>
<dbReference type="AlphaFoldDB" id="A0A078AQS8"/>
<feature type="compositionally biased region" description="Low complexity" evidence="3">
    <location>
        <begin position="886"/>
        <end position="901"/>
    </location>
</feature>
<accession>A0A078AQS8</accession>
<dbReference type="PROSITE" id="PS50011">
    <property type="entry name" value="PROTEIN_KINASE_DOM"/>
    <property type="match status" value="1"/>
</dbReference>
<protein>
    <submittedName>
        <fullName evidence="5">Cyclin-dependent kinase-like 2</fullName>
    </submittedName>
</protein>
<dbReference type="SMART" id="SM00220">
    <property type="entry name" value="S_TKc"/>
    <property type="match status" value="1"/>
</dbReference>
<feature type="compositionally biased region" description="Polar residues" evidence="3">
    <location>
        <begin position="385"/>
        <end position="407"/>
    </location>
</feature>
<keyword evidence="1" id="KW-0547">Nucleotide-binding</keyword>
<dbReference type="SUPFAM" id="SSF56112">
    <property type="entry name" value="Protein kinase-like (PK-like)"/>
    <property type="match status" value="1"/>
</dbReference>
<feature type="region of interest" description="Disordered" evidence="3">
    <location>
        <begin position="943"/>
        <end position="962"/>
    </location>
</feature>
<feature type="compositionally biased region" description="Low complexity" evidence="3">
    <location>
        <begin position="985"/>
        <end position="1016"/>
    </location>
</feature>
<organism evidence="5 6">
    <name type="scientific">Stylonychia lemnae</name>
    <name type="common">Ciliate</name>
    <dbReference type="NCBI Taxonomy" id="5949"/>
    <lineage>
        <taxon>Eukaryota</taxon>
        <taxon>Sar</taxon>
        <taxon>Alveolata</taxon>
        <taxon>Ciliophora</taxon>
        <taxon>Intramacronucleata</taxon>
        <taxon>Spirotrichea</taxon>
        <taxon>Stichotrichia</taxon>
        <taxon>Sporadotrichida</taxon>
        <taxon>Oxytrichidae</taxon>
        <taxon>Stylonychinae</taxon>
        <taxon>Stylonychia</taxon>
    </lineage>
</organism>
<feature type="compositionally biased region" description="Low complexity" evidence="3">
    <location>
        <begin position="797"/>
        <end position="807"/>
    </location>
</feature>
<keyword evidence="5" id="KW-0418">Kinase</keyword>
<keyword evidence="2" id="KW-0067">ATP-binding</keyword>
<keyword evidence="5" id="KW-0808">Transferase</keyword>
<evidence type="ECO:0000256" key="1">
    <source>
        <dbReference type="ARBA" id="ARBA00022741"/>
    </source>
</evidence>
<dbReference type="InterPro" id="IPR050117">
    <property type="entry name" value="MAPK"/>
</dbReference>
<feature type="compositionally biased region" description="Low complexity" evidence="3">
    <location>
        <begin position="417"/>
        <end position="428"/>
    </location>
</feature>
<evidence type="ECO:0000313" key="5">
    <source>
        <dbReference type="EMBL" id="CDW84574.1"/>
    </source>
</evidence>
<dbReference type="Gene3D" id="3.30.200.20">
    <property type="entry name" value="Phosphorylase Kinase, domain 1"/>
    <property type="match status" value="1"/>
</dbReference>
<sequence length="1016" mass="116214">MEDYEIVELIAQGGYGIVLKAMQKSTGQMVAIKQFRDSDSFSLRIAEREISVLKLMQGHPNIIKLLNSFQHNSKVFLVFELMHQTLLEMLQASPEGKLGREQAVHRDIKPENMLLSRVVSNQNVNSSGNQWKRYRGHSVELNSREIRDHPNDISQKEGDEESIIILKVCDLGQSREILEKDNNLTEYVSTRWYRAPELLVGSKIYEKSVDIWALGCIIPELITGNPLFPGKSNFETLAFIIRTFGNYLPEDQIQRFYENPEFKSIGKNLPSTKNAVSLEKRTPELTEEELDFVKSCLQMNPKLRPTAHQLLNHDYLKISEYQILQNYENTIQTEMSPQQQIEVHNIAEIIEVSENDASMKNDDTNQIRFETDNEDLQLSRCSNNESEIDQNINNDSNKSVNPYTMSSHVKKQKKRPSSSGQSNPSSNQDAKQNSNKQVSVLVNQDDNYGQDVVQSENNQFENNNQVVQEKQLPKPILFLRKQKEAREQPKSDQKMSESKIHPDSFMKSGYLQETGGDGPFELAQEVINAQTNNAVSQFNQDYIGNQNRFSESNAYERKNNNIVAKISRDKVQFNQPPQYQRVDSLGGLVNSSHKSKRFQDKFISKDNRQSNHLIEGGQQDQPQQLYQIQKNKVLFSNLKNNLPQGRSPPVKLNNPKLLIQNMNQIQKNQANQHQNPKFIDLKMNQHKFKPNQLVLRNISQPHQQQTEDNMKMTSGSNFAKNSQQNNHSASKSPSQLSIGAGSNNHQQDFLPQINREKFINIPLNNKNIIGKTQLLNTQKHVSNKLHLPSLIQNQIPQNNQNLPQSQNEDQTSYRKSASIKSINNQNQPQTKNGQAENEYTNSFVTRIGTSHAAGKQEMELKNHYNQVRIPSRGLINIDSRGLANYQASQSHSPPHNSNNQAQQNSREKKWYADYKQTQNGIKRHQIATNSQEKHPTRIPNEIYNQNSNYINSPPKPVSRNSLGQKKINYQGSSQGNLQQQRTHGNNFAPASSNPNNNYNMVNQANNMRNAAKPPKR</sequence>
<feature type="domain" description="Protein kinase" evidence="4">
    <location>
        <begin position="4"/>
        <end position="316"/>
    </location>
</feature>
<dbReference type="GO" id="GO:0005524">
    <property type="term" value="F:ATP binding"/>
    <property type="evidence" value="ECO:0007669"/>
    <property type="project" value="UniProtKB-KW"/>
</dbReference>
<proteinExistence type="predicted"/>
<feature type="region of interest" description="Disordered" evidence="3">
    <location>
        <begin position="885"/>
        <end position="908"/>
    </location>
</feature>
<reference evidence="5 6" key="1">
    <citation type="submission" date="2014-06" db="EMBL/GenBank/DDBJ databases">
        <authorList>
            <person name="Swart Estienne"/>
        </authorList>
    </citation>
    <scope>NUCLEOTIDE SEQUENCE [LARGE SCALE GENOMIC DNA]</scope>
    <source>
        <strain evidence="5 6">130c</strain>
    </source>
</reference>
<keyword evidence="6" id="KW-1185">Reference proteome</keyword>
<dbReference type="Proteomes" id="UP000039865">
    <property type="component" value="Unassembled WGS sequence"/>
</dbReference>
<evidence type="ECO:0000256" key="3">
    <source>
        <dbReference type="SAM" id="MobiDB-lite"/>
    </source>
</evidence>
<dbReference type="GO" id="GO:0004672">
    <property type="term" value="F:protein kinase activity"/>
    <property type="evidence" value="ECO:0007669"/>
    <property type="project" value="InterPro"/>
</dbReference>
<feature type="region of interest" description="Disordered" evidence="3">
    <location>
        <begin position="701"/>
        <end position="747"/>
    </location>
</feature>
<feature type="region of interest" description="Disordered" evidence="3">
    <location>
        <begin position="797"/>
        <end position="835"/>
    </location>
</feature>
<feature type="compositionally biased region" description="Basic and acidic residues" evidence="3">
    <location>
        <begin position="484"/>
        <end position="504"/>
    </location>
</feature>
<feature type="region of interest" description="Disordered" evidence="3">
    <location>
        <begin position="967"/>
        <end position="1016"/>
    </location>
</feature>
<feature type="compositionally biased region" description="Polar residues" evidence="3">
    <location>
        <begin position="808"/>
        <end position="835"/>
    </location>
</feature>
<evidence type="ECO:0000313" key="6">
    <source>
        <dbReference type="Proteomes" id="UP000039865"/>
    </source>
</evidence>
<dbReference type="InParanoid" id="A0A078AQS8"/>
<evidence type="ECO:0000256" key="2">
    <source>
        <dbReference type="ARBA" id="ARBA00022840"/>
    </source>
</evidence>
<feature type="compositionally biased region" description="Polar residues" evidence="3">
    <location>
        <begin position="967"/>
        <end position="984"/>
    </location>
</feature>
<name>A0A078AQS8_STYLE</name>
<dbReference type="Pfam" id="PF00069">
    <property type="entry name" value="Pkinase"/>
    <property type="match status" value="2"/>
</dbReference>
<dbReference type="Gene3D" id="1.10.510.10">
    <property type="entry name" value="Transferase(Phosphotransferase) domain 1"/>
    <property type="match status" value="1"/>
</dbReference>
<evidence type="ECO:0000259" key="4">
    <source>
        <dbReference type="PROSITE" id="PS50011"/>
    </source>
</evidence>
<gene>
    <name evidence="5" type="primary">Contig6688.g7156</name>
    <name evidence="5" type="ORF">STYLEM_13639</name>
</gene>
<feature type="region of interest" description="Disordered" evidence="3">
    <location>
        <begin position="484"/>
        <end position="517"/>
    </location>
</feature>
<dbReference type="InterPro" id="IPR011009">
    <property type="entry name" value="Kinase-like_dom_sf"/>
</dbReference>
<dbReference type="EMBL" id="CCKQ01012941">
    <property type="protein sequence ID" value="CDW84574.1"/>
    <property type="molecule type" value="Genomic_DNA"/>
</dbReference>